<name>A0A645G862_9ZZZZ</name>
<protein>
    <submittedName>
        <fullName evidence="1">Uncharacterized protein</fullName>
    </submittedName>
</protein>
<dbReference type="AlphaFoldDB" id="A0A645G862"/>
<accession>A0A645G862</accession>
<gene>
    <name evidence="1" type="ORF">SDC9_169361</name>
</gene>
<sequence>MHAQHVLAAPKTNIMVIGNSYRIFIIIQEQQVIHMVFQRCKQNGVSLTGIPCSEHTAQLRRAQALAFCELIYAF</sequence>
<dbReference type="EMBL" id="VSSQ01070107">
    <property type="protein sequence ID" value="MPN21979.1"/>
    <property type="molecule type" value="Genomic_DNA"/>
</dbReference>
<evidence type="ECO:0000313" key="1">
    <source>
        <dbReference type="EMBL" id="MPN21979.1"/>
    </source>
</evidence>
<proteinExistence type="predicted"/>
<organism evidence="1">
    <name type="scientific">bioreactor metagenome</name>
    <dbReference type="NCBI Taxonomy" id="1076179"/>
    <lineage>
        <taxon>unclassified sequences</taxon>
        <taxon>metagenomes</taxon>
        <taxon>ecological metagenomes</taxon>
    </lineage>
</organism>
<comment type="caution">
    <text evidence="1">The sequence shown here is derived from an EMBL/GenBank/DDBJ whole genome shotgun (WGS) entry which is preliminary data.</text>
</comment>
<reference evidence="1" key="1">
    <citation type="submission" date="2019-08" db="EMBL/GenBank/DDBJ databases">
        <authorList>
            <person name="Kucharzyk K."/>
            <person name="Murdoch R.W."/>
            <person name="Higgins S."/>
            <person name="Loffler F."/>
        </authorList>
    </citation>
    <scope>NUCLEOTIDE SEQUENCE</scope>
</reference>